<dbReference type="EMBL" id="JBHTLD010000003">
    <property type="protein sequence ID" value="MFD1184725.1"/>
    <property type="molecule type" value="Genomic_DNA"/>
</dbReference>
<evidence type="ECO:0000256" key="2">
    <source>
        <dbReference type="ARBA" id="ARBA00023315"/>
    </source>
</evidence>
<dbReference type="Gene3D" id="3.40.630.30">
    <property type="match status" value="2"/>
</dbReference>
<dbReference type="PANTHER" id="PTHR43877">
    <property type="entry name" value="AMINOALKYLPHOSPHONATE N-ACETYLTRANSFERASE-RELATED-RELATED"/>
    <property type="match status" value="1"/>
</dbReference>
<dbReference type="Proteomes" id="UP001597094">
    <property type="component" value="Unassembled WGS sequence"/>
</dbReference>
<feature type="domain" description="N-acetyltransferase" evidence="3">
    <location>
        <begin position="4"/>
        <end position="158"/>
    </location>
</feature>
<gene>
    <name evidence="4" type="ORF">ACFQ2O_00810</name>
</gene>
<dbReference type="InterPro" id="IPR050832">
    <property type="entry name" value="Bact_Acetyltransf"/>
</dbReference>
<dbReference type="Pfam" id="PF00583">
    <property type="entry name" value="Acetyltransf_1"/>
    <property type="match status" value="2"/>
</dbReference>
<protein>
    <submittedName>
        <fullName evidence="4">GNAT family N-acetyltransferase</fullName>
    </submittedName>
</protein>
<dbReference type="CDD" id="cd04301">
    <property type="entry name" value="NAT_SF"/>
    <property type="match status" value="2"/>
</dbReference>
<proteinExistence type="predicted"/>
<keyword evidence="2" id="KW-0012">Acyltransferase</keyword>
<reference evidence="5" key="1">
    <citation type="journal article" date="2019" name="Int. J. Syst. Evol. Microbiol.">
        <title>The Global Catalogue of Microorganisms (GCM) 10K type strain sequencing project: providing services to taxonomists for standard genome sequencing and annotation.</title>
        <authorList>
            <consortium name="The Broad Institute Genomics Platform"/>
            <consortium name="The Broad Institute Genome Sequencing Center for Infectious Disease"/>
            <person name="Wu L."/>
            <person name="Ma J."/>
        </authorList>
    </citation>
    <scope>NUCLEOTIDE SEQUENCE [LARGE SCALE GENOMIC DNA]</scope>
    <source>
        <strain evidence="5">JCM 31319</strain>
    </source>
</reference>
<feature type="domain" description="N-acetyltransferase" evidence="3">
    <location>
        <begin position="161"/>
        <end position="289"/>
    </location>
</feature>
<comment type="caution">
    <text evidence="4">The sequence shown here is derived from an EMBL/GenBank/DDBJ whole genome shotgun (WGS) entry which is preliminary data.</text>
</comment>
<evidence type="ECO:0000313" key="5">
    <source>
        <dbReference type="Proteomes" id="UP001597094"/>
    </source>
</evidence>
<evidence type="ECO:0000313" key="4">
    <source>
        <dbReference type="EMBL" id="MFD1184725.1"/>
    </source>
</evidence>
<accession>A0ABW3SJG9</accession>
<dbReference type="SUPFAM" id="SSF55729">
    <property type="entry name" value="Acyl-CoA N-acyltransferases (Nat)"/>
    <property type="match status" value="2"/>
</dbReference>
<dbReference type="PROSITE" id="PS51186">
    <property type="entry name" value="GNAT"/>
    <property type="match status" value="2"/>
</dbReference>
<keyword evidence="1" id="KW-0808">Transferase</keyword>
<dbReference type="InterPro" id="IPR016181">
    <property type="entry name" value="Acyl_CoA_acyltransferase"/>
</dbReference>
<sequence length="289" mass="32710">MPEFRFTFLSPQEMPLVRSTFLEAFADYAVPIQLSAEQFQAKIKREGIEPSFCVAAYVGDEMAGFILTGLGEWLGKPTAYNAGTGVKPAFRGHRLTQQLYAFLLPKLRESGIEQCLLEVLQDNRPALVSYQSIGLQITRSLFCYRAPKKEILLQPAPPGNITIVPVKRPDWKIYQCFRDVAPTWQNNATAVKRSAEDCMILEAVDQEQERIGFIAFFPKNGAVAQLAVDKIWRDKGVGTALLREAIRQTHAPALMFINVDVAAQDLISFLERRYFKLVLKQYEMLMEIV</sequence>
<dbReference type="RefSeq" id="WP_377522109.1">
    <property type="nucleotide sequence ID" value="NZ_JBHTLD010000003.1"/>
</dbReference>
<keyword evidence="5" id="KW-1185">Reference proteome</keyword>
<organism evidence="4 5">
    <name type="scientific">Pontibacter rugosus</name>
    <dbReference type="NCBI Taxonomy" id="1745966"/>
    <lineage>
        <taxon>Bacteria</taxon>
        <taxon>Pseudomonadati</taxon>
        <taxon>Bacteroidota</taxon>
        <taxon>Cytophagia</taxon>
        <taxon>Cytophagales</taxon>
        <taxon>Hymenobacteraceae</taxon>
        <taxon>Pontibacter</taxon>
    </lineage>
</organism>
<evidence type="ECO:0000259" key="3">
    <source>
        <dbReference type="PROSITE" id="PS51186"/>
    </source>
</evidence>
<evidence type="ECO:0000256" key="1">
    <source>
        <dbReference type="ARBA" id="ARBA00022679"/>
    </source>
</evidence>
<dbReference type="InterPro" id="IPR000182">
    <property type="entry name" value="GNAT_dom"/>
</dbReference>
<name>A0ABW3SJG9_9BACT</name>